<dbReference type="Pfam" id="PF10049">
    <property type="entry name" value="DUF2283"/>
    <property type="match status" value="1"/>
</dbReference>
<sequence>MHRKDIAQKTKLSYDKESDVLYINFEEPQAADDSDVTDEGIIIRLRANKIVGLTILNAGRVLA</sequence>
<dbReference type="InterPro" id="IPR019270">
    <property type="entry name" value="DUF2283"/>
</dbReference>
<comment type="caution">
    <text evidence="1">The sequence shown here is derived from an EMBL/GenBank/DDBJ whole genome shotgun (WGS) entry which is preliminary data.</text>
</comment>
<dbReference type="AlphaFoldDB" id="D9PIF1"/>
<reference evidence="1" key="2">
    <citation type="journal article" date="2011" name="Microb. Ecol.">
        <title>Taxonomic and Functional Metagenomic Profiling of the Microbial Community in the Anoxic Sediment of a Sub-saline Shallow Lake (Laguna de Carrizo, Central Spain).</title>
        <authorList>
            <person name="Ferrer M."/>
            <person name="Guazzaroni M.E."/>
            <person name="Richter M."/>
            <person name="Garcia-Salamanca A."/>
            <person name="Yarza P."/>
            <person name="Suarez-Suarez A."/>
            <person name="Solano J."/>
            <person name="Alcaide M."/>
            <person name="van Dillewijn P."/>
            <person name="Molina-Henares M.A."/>
            <person name="Lopez-Cortes N."/>
            <person name="Al-Ramahi Y."/>
            <person name="Guerrero C."/>
            <person name="Acosta A."/>
            <person name="de Eugenio L.I."/>
            <person name="Martinez V."/>
            <person name="Marques S."/>
            <person name="Rojo F."/>
            <person name="Santero E."/>
            <person name="Genilloud O."/>
            <person name="Perez-Perez J."/>
            <person name="Rossello-Mora R."/>
            <person name="Ramos J.L."/>
        </authorList>
    </citation>
    <scope>NUCLEOTIDE SEQUENCE</scope>
</reference>
<proteinExistence type="predicted"/>
<evidence type="ECO:0008006" key="2">
    <source>
        <dbReference type="Google" id="ProtNLM"/>
    </source>
</evidence>
<gene>
    <name evidence="1" type="ORF">LDC_1309</name>
</gene>
<protein>
    <recommendedName>
        <fullName evidence="2">DUF2283 domain-containing protein</fullName>
    </recommendedName>
</protein>
<organism evidence="1">
    <name type="scientific">sediment metagenome</name>
    <dbReference type="NCBI Taxonomy" id="749907"/>
    <lineage>
        <taxon>unclassified sequences</taxon>
        <taxon>metagenomes</taxon>
        <taxon>ecological metagenomes</taxon>
    </lineage>
</organism>
<reference evidence="1" key="1">
    <citation type="submission" date="2010-07" db="EMBL/GenBank/DDBJ databases">
        <authorList>
            <consortium name="CONSOLIDER consortium CSD2007-00005"/>
            <person name="Guazzaroni M.-E."/>
            <person name="Richter M."/>
            <person name="Garcia-Salamanca A."/>
            <person name="Yarza P."/>
            <person name="Ferrer M."/>
        </authorList>
    </citation>
    <scope>NUCLEOTIDE SEQUENCE</scope>
</reference>
<dbReference type="EMBL" id="ADZX01000428">
    <property type="protein sequence ID" value="EFK96657.1"/>
    <property type="molecule type" value="Genomic_DNA"/>
</dbReference>
<evidence type="ECO:0000313" key="1">
    <source>
        <dbReference type="EMBL" id="EFK96657.1"/>
    </source>
</evidence>
<accession>D9PIF1</accession>
<name>D9PIF1_9ZZZZ</name>